<dbReference type="Pfam" id="PF01425">
    <property type="entry name" value="Amidase"/>
    <property type="match status" value="1"/>
</dbReference>
<dbReference type="Proteomes" id="UP000809621">
    <property type="component" value="Unassembled WGS sequence"/>
</dbReference>
<dbReference type="CDD" id="cd10977">
    <property type="entry name" value="CE4_PuuE_SpCDA1"/>
    <property type="match status" value="1"/>
</dbReference>
<dbReference type="PANTHER" id="PTHR43123:SF1">
    <property type="entry name" value="POLYSACCHARIDE DEACETYLASE-RELATED"/>
    <property type="match status" value="1"/>
</dbReference>
<sequence>MTNQYPRDLIGYGELPPNPHWPFDAKIALQFVVNYEEGGENCVLHGDEGSEQFLSEIVGAESYSDRHLSMESIYEYGSRSGFWRLHRLFNQYQIPVTVFGVATALERNPSAVAAMQQSNWEIASHGLRWIHYQHFTEQQEREHIEQAIEIHKRVTGSKPKGWYTGRTSPHTLKIIAERDDILYCADSYADDLPYWDTQYSKPLLIVPYTLDSNDMRFATPQGFNTGEHFFLYLKDAFDELYQEGADSPKMLSIGLHCRLAGRPGRLAGLRRFLDYVKGFDDVWCTTREAIAEHWLAEHPHNTASSKLVAPLKQNHVVADLRSAIPLKGEGVLSGLTVSVKDLFDVEGTITGAGLPIWAETAQPATQHAEAVTRLLDSGAQLGDKTQLDELAYSLAGDNSHYGLSLHPHSDNHLSGGSSSGAAVSVARGESDIGLASDTGGSVRVPASYCGLYGLRPTQNSISTKGMVPLAPRFDTVGLLTRDMQALKKASCVLLNHNELQTLALRKSVDRPLAWCEALWSGVDAKTKQLSRKLFNTYEGEKMQLDPPVLDSKQRAACFSVLQAESIWRTHYEWLSAHKNSFGESVRQRIDWGESIPLTKQIQADKWLKQWRDALPFWLPKGVVLMLPTTPTTAPTAESLLSAHGTANNNSREQLLGLTAIAGLSGWPQLSCPILPASTQLKSDVMEGKVSVHSISFLAHQHRELDLFDMAQRVLRV</sequence>
<gene>
    <name evidence="2" type="primary">puuE</name>
    <name evidence="2" type="ORF">JQC93_06365</name>
</gene>
<dbReference type="InterPro" id="IPR017625">
    <property type="entry name" value="PuuE"/>
</dbReference>
<dbReference type="NCBIfam" id="TIGR03212">
    <property type="entry name" value="uraD_N-term-dom"/>
    <property type="match status" value="1"/>
</dbReference>
<dbReference type="PROSITE" id="PS51677">
    <property type="entry name" value="NODB"/>
    <property type="match status" value="1"/>
</dbReference>
<comment type="caution">
    <text evidence="2">The sequence shown here is derived from an EMBL/GenBank/DDBJ whole genome shotgun (WGS) entry which is preliminary data.</text>
</comment>
<dbReference type="InterPro" id="IPR020556">
    <property type="entry name" value="Amidase_CS"/>
</dbReference>
<feature type="domain" description="NodB homology" evidence="1">
    <location>
        <begin position="68"/>
        <end position="285"/>
    </location>
</feature>
<dbReference type="Gene3D" id="3.20.20.370">
    <property type="entry name" value="Glycoside hydrolase/deacetylase"/>
    <property type="match status" value="1"/>
</dbReference>
<accession>A0ABS2HEL9</accession>
<evidence type="ECO:0000259" key="1">
    <source>
        <dbReference type="PROSITE" id="PS51677"/>
    </source>
</evidence>
<evidence type="ECO:0000313" key="2">
    <source>
        <dbReference type="EMBL" id="MBM7036030.1"/>
    </source>
</evidence>
<dbReference type="InterPro" id="IPR036928">
    <property type="entry name" value="AS_sf"/>
</dbReference>
<evidence type="ECO:0000313" key="3">
    <source>
        <dbReference type="Proteomes" id="UP000809621"/>
    </source>
</evidence>
<dbReference type="PANTHER" id="PTHR43123">
    <property type="entry name" value="POLYSACCHARIDE DEACETYLASE-RELATED"/>
    <property type="match status" value="1"/>
</dbReference>
<dbReference type="Pfam" id="PF01522">
    <property type="entry name" value="Polysacc_deac_1"/>
    <property type="match status" value="1"/>
</dbReference>
<dbReference type="Gene3D" id="3.90.1300.10">
    <property type="entry name" value="Amidase signature (AS) domain"/>
    <property type="match status" value="1"/>
</dbReference>
<organism evidence="2 3">
    <name type="scientific">Vibrio ulleungensis</name>
    <dbReference type="NCBI Taxonomy" id="2807619"/>
    <lineage>
        <taxon>Bacteria</taxon>
        <taxon>Pseudomonadati</taxon>
        <taxon>Pseudomonadota</taxon>
        <taxon>Gammaproteobacteria</taxon>
        <taxon>Vibrionales</taxon>
        <taxon>Vibrionaceae</taxon>
        <taxon>Vibrio</taxon>
    </lineage>
</organism>
<keyword evidence="3" id="KW-1185">Reference proteome</keyword>
<dbReference type="InterPro" id="IPR023631">
    <property type="entry name" value="Amidase_dom"/>
</dbReference>
<dbReference type="EMBL" id="JAFEUM010000002">
    <property type="protein sequence ID" value="MBM7036030.1"/>
    <property type="molecule type" value="Genomic_DNA"/>
</dbReference>
<name>A0ABS2HEL9_9VIBR</name>
<reference evidence="2 3" key="1">
    <citation type="submission" date="2021-02" db="EMBL/GenBank/DDBJ databases">
        <authorList>
            <person name="Park J.-S."/>
        </authorList>
    </citation>
    <scope>NUCLEOTIDE SEQUENCE [LARGE SCALE GENOMIC DNA]</scope>
    <source>
        <strain evidence="2 3">188UL20-2</strain>
    </source>
</reference>
<dbReference type="SUPFAM" id="SSF75304">
    <property type="entry name" value="Amidase signature (AS) enzymes"/>
    <property type="match status" value="1"/>
</dbReference>
<protein>
    <submittedName>
        <fullName evidence="2">Allantoinase PuuE</fullName>
    </submittedName>
</protein>
<dbReference type="SUPFAM" id="SSF88713">
    <property type="entry name" value="Glycoside hydrolase/deacetylase"/>
    <property type="match status" value="1"/>
</dbReference>
<dbReference type="InterPro" id="IPR002509">
    <property type="entry name" value="NODB_dom"/>
</dbReference>
<dbReference type="InterPro" id="IPR011330">
    <property type="entry name" value="Glyco_hydro/deAcase_b/a-brl"/>
</dbReference>
<proteinExistence type="predicted"/>
<dbReference type="PROSITE" id="PS00571">
    <property type="entry name" value="AMIDASES"/>
    <property type="match status" value="1"/>
</dbReference>